<protein>
    <recommendedName>
        <fullName evidence="3">Type VI secretion protein EvpB</fullName>
    </recommendedName>
</protein>
<gene>
    <name evidence="1" type="ORF">EcCFBP13530_22465</name>
</gene>
<proteinExistence type="predicted"/>
<reference evidence="1 2" key="1">
    <citation type="journal article" date="2019" name="Sci. Rep.">
        <title>Differences in resource use lead to coexistence of seed-transmitted microbial populations.</title>
        <authorList>
            <person name="Torres-Cortes G."/>
            <person name="Garcia B.J."/>
            <person name="Compant S."/>
            <person name="Rezki S."/>
            <person name="Jones P."/>
            <person name="Preveaux A."/>
            <person name="Briand M."/>
            <person name="Roulet A."/>
            <person name="Bouchez O."/>
            <person name="Jacobson D."/>
            <person name="Barret M."/>
        </authorList>
    </citation>
    <scope>NUCLEOTIDE SEQUENCE [LARGE SCALE GENOMIC DNA]</scope>
    <source>
        <strain evidence="1 2">CFBP13530</strain>
    </source>
</reference>
<dbReference type="AlphaFoldDB" id="A0AB38NYK3"/>
<dbReference type="Proteomes" id="UP000306327">
    <property type="component" value="Unassembled WGS sequence"/>
</dbReference>
<evidence type="ECO:0000313" key="1">
    <source>
        <dbReference type="EMBL" id="TKK13821.1"/>
    </source>
</evidence>
<name>A0AB38NYK3_9ENTR</name>
<accession>A0AB38NYK3</accession>
<organism evidence="1 2">
    <name type="scientific">Enterobacter cancerogenus</name>
    <dbReference type="NCBI Taxonomy" id="69218"/>
    <lineage>
        <taxon>Bacteria</taxon>
        <taxon>Pseudomonadati</taxon>
        <taxon>Pseudomonadota</taxon>
        <taxon>Gammaproteobacteria</taxon>
        <taxon>Enterobacterales</taxon>
        <taxon>Enterobacteriaceae</taxon>
        <taxon>Enterobacter</taxon>
        <taxon>Enterobacter cloacae complex</taxon>
    </lineage>
</organism>
<evidence type="ECO:0000313" key="2">
    <source>
        <dbReference type="Proteomes" id="UP000306327"/>
    </source>
</evidence>
<sequence length="159" mass="17997">MSAKERFFKKVQQNNDITPPGKSSAEAEIRLFCGRMDELAEQISEWFAGSSIQVVVSTKHIHDLSTIGYSLNCGICRYPVTTIRIQNADRSASIVPEQLCRGAERGCVTMRIETPESRQAYHLSMAPETGWFIRREHQDAKANVVMTEDRFFQALDKLA</sequence>
<evidence type="ECO:0008006" key="3">
    <source>
        <dbReference type="Google" id="ProtNLM"/>
    </source>
</evidence>
<comment type="caution">
    <text evidence="1">The sequence shown here is derived from an EMBL/GenBank/DDBJ whole genome shotgun (WGS) entry which is preliminary data.</text>
</comment>
<dbReference type="EMBL" id="QGAL01000012">
    <property type="protein sequence ID" value="TKK13821.1"/>
    <property type="molecule type" value="Genomic_DNA"/>
</dbReference>